<gene>
    <name evidence="1" type="ORF">niasHS_016082</name>
</gene>
<protein>
    <submittedName>
        <fullName evidence="1">Uncharacterized protein</fullName>
    </submittedName>
</protein>
<dbReference type="AlphaFoldDB" id="A0ABD2HUI9"/>
<accession>A0ABD2HUI9</accession>
<name>A0ABD2HUI9_HETSC</name>
<dbReference type="Proteomes" id="UP001620645">
    <property type="component" value="Unassembled WGS sequence"/>
</dbReference>
<organism evidence="1 2">
    <name type="scientific">Heterodera schachtii</name>
    <name type="common">Sugarbeet cyst nematode worm</name>
    <name type="synonym">Tylenchus schachtii</name>
    <dbReference type="NCBI Taxonomy" id="97005"/>
    <lineage>
        <taxon>Eukaryota</taxon>
        <taxon>Metazoa</taxon>
        <taxon>Ecdysozoa</taxon>
        <taxon>Nematoda</taxon>
        <taxon>Chromadorea</taxon>
        <taxon>Rhabditida</taxon>
        <taxon>Tylenchina</taxon>
        <taxon>Tylenchomorpha</taxon>
        <taxon>Tylenchoidea</taxon>
        <taxon>Heteroderidae</taxon>
        <taxon>Heteroderinae</taxon>
        <taxon>Heterodera</taxon>
    </lineage>
</organism>
<dbReference type="EMBL" id="JBICCN010000377">
    <property type="protein sequence ID" value="KAL3071999.1"/>
    <property type="molecule type" value="Genomic_DNA"/>
</dbReference>
<proteinExistence type="predicted"/>
<sequence length="161" mass="18997">MPDSDSDSQPNTDFQSHFEYAAECGCHNEHMVATELMWRHHKMFDGWVGYIATHDANRLRWWCRNCNSRFYETYEFSRSGKKKRYGRYRLHTSTKERRPCNMAYHNVSRVFSNMPDTTYNLGTFNCKHWAQHFFPLCIPMKAILLSCLRTVAEIAGALTLP</sequence>
<keyword evidence="2" id="KW-1185">Reference proteome</keyword>
<evidence type="ECO:0000313" key="1">
    <source>
        <dbReference type="EMBL" id="KAL3071999.1"/>
    </source>
</evidence>
<reference evidence="1 2" key="1">
    <citation type="submission" date="2024-10" db="EMBL/GenBank/DDBJ databases">
        <authorList>
            <person name="Kim D."/>
        </authorList>
    </citation>
    <scope>NUCLEOTIDE SEQUENCE [LARGE SCALE GENOMIC DNA]</scope>
    <source>
        <strain evidence="1">Taebaek</strain>
    </source>
</reference>
<evidence type="ECO:0000313" key="2">
    <source>
        <dbReference type="Proteomes" id="UP001620645"/>
    </source>
</evidence>
<comment type="caution">
    <text evidence="1">The sequence shown here is derived from an EMBL/GenBank/DDBJ whole genome shotgun (WGS) entry which is preliminary data.</text>
</comment>